<comment type="caution">
    <text evidence="2">The sequence shown here is derived from an EMBL/GenBank/DDBJ whole genome shotgun (WGS) entry which is preliminary data.</text>
</comment>
<evidence type="ECO:0000313" key="2">
    <source>
        <dbReference type="EMBL" id="MDC2887612.1"/>
    </source>
</evidence>
<evidence type="ECO:0000256" key="1">
    <source>
        <dbReference type="SAM" id="MobiDB-lite"/>
    </source>
</evidence>
<organism evidence="2 3">
    <name type="scientific">Psychrosphaera algicola</name>
    <dbReference type="NCBI Taxonomy" id="3023714"/>
    <lineage>
        <taxon>Bacteria</taxon>
        <taxon>Pseudomonadati</taxon>
        <taxon>Pseudomonadota</taxon>
        <taxon>Gammaproteobacteria</taxon>
        <taxon>Alteromonadales</taxon>
        <taxon>Pseudoalteromonadaceae</taxon>
        <taxon>Psychrosphaera</taxon>
    </lineage>
</organism>
<keyword evidence="3" id="KW-1185">Reference proteome</keyword>
<dbReference type="RefSeq" id="WP_272179436.1">
    <property type="nucleotide sequence ID" value="NZ_JAQOMS010000002.1"/>
</dbReference>
<accession>A0ABT5F9H4</accession>
<gene>
    <name evidence="2" type="ORF">PN838_00575</name>
</gene>
<evidence type="ECO:0000313" key="3">
    <source>
        <dbReference type="Proteomes" id="UP001528411"/>
    </source>
</evidence>
<dbReference type="Proteomes" id="UP001528411">
    <property type="component" value="Unassembled WGS sequence"/>
</dbReference>
<feature type="region of interest" description="Disordered" evidence="1">
    <location>
        <begin position="997"/>
        <end position="1060"/>
    </location>
</feature>
<protein>
    <submittedName>
        <fullName evidence="2">Uncharacterized protein</fullName>
    </submittedName>
</protein>
<sequence>MPFPAFGKNYDELTEPTTLKFKERCHFWRSEGYNTVIGIPFEKPEFRYDVEKQICSLSPEVLLFVPYLDEIIFILPNKDVKVWTKEGDESASLVLENDEPIGIWQIFRQSGNVESTYLDNNTDKLLGYELIIAVPDYNDGDNPVTHPLYSYFPTQINLPVPVVCHATFELDQSRNHLKKCKTNEFVFEKLAEFIAEVAELRAKQFPDGINAGYKIVIPLESYSHDFKSVNFEDLLYDAVSNKNIIPTIDGSLLSPKLSKVLNIESTEWLPEESFGDIAKCNKEQSRFFIKLGAEHINNKEIQERFIAHNWQDVDQRVKAITGIIAHNFHSSTHSSSLLLATNQKSLPHAVTVFNSRKGIDLPELPSWQKLWFLDELMQTKLMFLLEAKDVRSLQVKLSDFGLREYSLGSLISRLAANANSKKKVVETPERKIINDELITAIYRIYKAEDLSSVKPAFPPNVTIEIENQSGDLIRTSNLYFGKGYGSDGNITQVLYEDVKDCKLVALPSTFHFTESIENLIEFFIWLGVNKWPRTIIQKRINISADKTYLEHVKDSFDYPVSFGNEYIFKTKESLSSSPLYLTSIANIDGLEQFLIPTKSDAVAAWLSRDERINTLLADTTDNKIAARKGYDRNDRVHQGALPSYIKWKLEYTDWLMDKHQKPIKPKECIVIDKTTDAIFSRPARPKAEVLLSFGVSERNIIDGWRKGGVITNQFELKSSDIYDKLIELPAKDPKGVAAKALYRWFLDIIDAIEVGNESSKLKFLSTGEMWGVCDGKFDYYPITDLRHDDIGSLPSTLTKKLSMAALSHKVGVRKVEKVFGIKSISLSSLKQKPKHYILDIDLDDYFQKAKPYLYAVRAGVAGQQAILQKLKGYSLKVCSELNAEVIYEGDAIEFSLPFWGWLIDEATSTIYVRSNPSLQTNSNSQLLADSVGSALASMFLLTDGGNFSRLFSCGENERRELLKSIRGDDSFIDIDEILLDFDDDFTIDEEEHLYSAFDEIDDPEVVNDKDESSESPGDDEQLRDKRSTHKSEKEASNDDDDDIEVTSKDPQPVKKKKQLI</sequence>
<dbReference type="EMBL" id="JAQOMS010000002">
    <property type="protein sequence ID" value="MDC2887612.1"/>
    <property type="molecule type" value="Genomic_DNA"/>
</dbReference>
<reference evidence="2 3" key="1">
    <citation type="submission" date="2023-01" db="EMBL/GenBank/DDBJ databases">
        <title>Psychrosphaera sp. nov., isolated from marine algae.</title>
        <authorList>
            <person name="Bayburt H."/>
            <person name="Choi B.J."/>
            <person name="Kim J.M."/>
            <person name="Choi D.G."/>
            <person name="Jeon C.O."/>
        </authorList>
    </citation>
    <scope>NUCLEOTIDE SEQUENCE [LARGE SCALE GENOMIC DNA]</scope>
    <source>
        <strain evidence="2 3">G1-22</strain>
    </source>
</reference>
<proteinExistence type="predicted"/>
<feature type="compositionally biased region" description="Basic and acidic residues" evidence="1">
    <location>
        <begin position="1020"/>
        <end position="1036"/>
    </location>
</feature>
<name>A0ABT5F9H4_9GAMM</name>